<evidence type="ECO:0000256" key="6">
    <source>
        <dbReference type="ARBA" id="ARBA00023012"/>
    </source>
</evidence>
<dbReference type="InterPro" id="IPR004358">
    <property type="entry name" value="Sig_transdc_His_kin-like_C"/>
</dbReference>
<dbReference type="InterPro" id="IPR036097">
    <property type="entry name" value="HisK_dim/P_sf"/>
</dbReference>
<evidence type="ECO:0000256" key="7">
    <source>
        <dbReference type="SAM" id="Phobius"/>
    </source>
</evidence>
<keyword evidence="7" id="KW-0812">Transmembrane</keyword>
<dbReference type="PROSITE" id="PS50109">
    <property type="entry name" value="HIS_KIN"/>
    <property type="match status" value="1"/>
</dbReference>
<dbReference type="EC" id="2.7.13.3" evidence="2"/>
<dbReference type="SUPFAM" id="SSF47384">
    <property type="entry name" value="Homodimeric domain of signal transducing histidine kinase"/>
    <property type="match status" value="1"/>
</dbReference>
<organism evidence="9 10">
    <name type="scientific">Thalassolituus marinus</name>
    <dbReference type="NCBI Taxonomy" id="671053"/>
    <lineage>
        <taxon>Bacteria</taxon>
        <taxon>Pseudomonadati</taxon>
        <taxon>Pseudomonadota</taxon>
        <taxon>Gammaproteobacteria</taxon>
        <taxon>Oceanospirillales</taxon>
        <taxon>Oceanospirillaceae</taxon>
        <taxon>Thalassolituus</taxon>
    </lineage>
</organism>
<feature type="transmembrane region" description="Helical" evidence="7">
    <location>
        <begin position="62"/>
        <end position="81"/>
    </location>
</feature>
<dbReference type="PROSITE" id="PS51257">
    <property type="entry name" value="PROKAR_LIPOPROTEIN"/>
    <property type="match status" value="1"/>
</dbReference>
<evidence type="ECO:0000256" key="1">
    <source>
        <dbReference type="ARBA" id="ARBA00000085"/>
    </source>
</evidence>
<evidence type="ECO:0000256" key="4">
    <source>
        <dbReference type="ARBA" id="ARBA00022679"/>
    </source>
</evidence>
<dbReference type="Pfam" id="PF02518">
    <property type="entry name" value="HATPase_c"/>
    <property type="match status" value="1"/>
</dbReference>
<keyword evidence="4" id="KW-0808">Transferase</keyword>
<sequence length="455" mass="50592">MTLDVRTLALMLALMSLAGACVLFFFYRLLPREQGLKNAWIGSACQALASILLVGRNLIPDWLSIAGNNIFYFLAYAFLYQTTREFVNKPTDWRRPGIIIVLLMIPILLLSGGENIGSRIILNAVGIGALTLMASWTLLKQGALWLPGQKTVAFALLSISALCLFRIIKILLYPPGSVSFFQVGDEQIVFLWSTIAVFIYVVAVVVLTSERLRFEMTKQLAWVAQSREVADNALREQKNFVTMLSHEFRTPLGIIKANTDAIRALDAIPNKATEKGIERIEKANLRLTSLVNGCLNEEWLSSSLSRGNVHHEVVDISELLVNLCSEYDARFDNISSTDRPVKIATDRYLITILFSSLLDNAVKYTTTPQGVSVVLRADTDSITVDVTDDGAGIPESEQEKIFEKFYRIRNGNQRPGSGLGLYFVKVITARHKGTISVACTNGTRITITLPRLREI</sequence>
<dbReference type="PANTHER" id="PTHR45453">
    <property type="entry name" value="PHOSPHATE REGULON SENSOR PROTEIN PHOR"/>
    <property type="match status" value="1"/>
</dbReference>
<dbReference type="Gene3D" id="3.30.565.10">
    <property type="entry name" value="Histidine kinase-like ATPase, C-terminal domain"/>
    <property type="match status" value="1"/>
</dbReference>
<dbReference type="InterPro" id="IPR036890">
    <property type="entry name" value="HATPase_C_sf"/>
</dbReference>
<keyword evidence="7" id="KW-0472">Membrane</keyword>
<proteinExistence type="predicted"/>
<evidence type="ECO:0000313" key="10">
    <source>
        <dbReference type="Proteomes" id="UP000714380"/>
    </source>
</evidence>
<keyword evidence="5 9" id="KW-0418">Kinase</keyword>
<dbReference type="Proteomes" id="UP000714380">
    <property type="component" value="Unassembled WGS sequence"/>
</dbReference>
<feature type="transmembrane region" description="Helical" evidence="7">
    <location>
        <begin position="151"/>
        <end position="168"/>
    </location>
</feature>
<feature type="transmembrane region" description="Helical" evidence="7">
    <location>
        <begin position="116"/>
        <end position="139"/>
    </location>
</feature>
<comment type="catalytic activity">
    <reaction evidence="1">
        <text>ATP + protein L-histidine = ADP + protein N-phospho-L-histidine.</text>
        <dbReference type="EC" id="2.7.13.3"/>
    </reaction>
</comment>
<accession>A0ABS7ZR30</accession>
<dbReference type="SUPFAM" id="SSF55874">
    <property type="entry name" value="ATPase domain of HSP90 chaperone/DNA topoisomerase II/histidine kinase"/>
    <property type="match status" value="1"/>
</dbReference>
<evidence type="ECO:0000259" key="8">
    <source>
        <dbReference type="PROSITE" id="PS50109"/>
    </source>
</evidence>
<keyword evidence="3" id="KW-0597">Phosphoprotein</keyword>
<evidence type="ECO:0000313" key="9">
    <source>
        <dbReference type="EMBL" id="MCA6064168.1"/>
    </source>
</evidence>
<dbReference type="Gene3D" id="1.10.287.130">
    <property type="match status" value="1"/>
</dbReference>
<dbReference type="CDD" id="cd00075">
    <property type="entry name" value="HATPase"/>
    <property type="match status" value="1"/>
</dbReference>
<feature type="transmembrane region" description="Helical" evidence="7">
    <location>
        <begin position="188"/>
        <end position="208"/>
    </location>
</feature>
<keyword evidence="10" id="KW-1185">Reference proteome</keyword>
<evidence type="ECO:0000256" key="2">
    <source>
        <dbReference type="ARBA" id="ARBA00012438"/>
    </source>
</evidence>
<evidence type="ECO:0000256" key="3">
    <source>
        <dbReference type="ARBA" id="ARBA00022553"/>
    </source>
</evidence>
<dbReference type="InterPro" id="IPR003661">
    <property type="entry name" value="HisK_dim/P_dom"/>
</dbReference>
<keyword evidence="6" id="KW-0902">Two-component regulatory system</keyword>
<evidence type="ECO:0000256" key="5">
    <source>
        <dbReference type="ARBA" id="ARBA00022777"/>
    </source>
</evidence>
<dbReference type="Pfam" id="PF00512">
    <property type="entry name" value="HisKA"/>
    <property type="match status" value="1"/>
</dbReference>
<comment type="caution">
    <text evidence="9">The sequence shown here is derived from an EMBL/GenBank/DDBJ whole genome shotgun (WGS) entry which is preliminary data.</text>
</comment>
<feature type="domain" description="Histidine kinase" evidence="8">
    <location>
        <begin position="243"/>
        <end position="453"/>
    </location>
</feature>
<dbReference type="InterPro" id="IPR050351">
    <property type="entry name" value="BphY/WalK/GraS-like"/>
</dbReference>
<reference evidence="9 10" key="1">
    <citation type="submission" date="2020-12" db="EMBL/GenBank/DDBJ databases">
        <title>Novel Thalassolituus-related marine hydrocarbonoclastic bacteria mediated algae-derived hydrocarbons mineralization in twilight zone of the northern South China Sea.</title>
        <authorList>
            <person name="Dong C."/>
        </authorList>
    </citation>
    <scope>NUCLEOTIDE SEQUENCE [LARGE SCALE GENOMIC DNA]</scope>
    <source>
        <strain evidence="9 10">IMCC1826</strain>
    </source>
</reference>
<feature type="transmembrane region" description="Helical" evidence="7">
    <location>
        <begin position="6"/>
        <end position="27"/>
    </location>
</feature>
<gene>
    <name evidence="9" type="ORF">I9W95_11180</name>
</gene>
<dbReference type="InterPro" id="IPR005467">
    <property type="entry name" value="His_kinase_dom"/>
</dbReference>
<dbReference type="PRINTS" id="PR00344">
    <property type="entry name" value="BCTRLSENSOR"/>
</dbReference>
<name>A0ABS7ZR30_9GAMM</name>
<dbReference type="SMART" id="SM00388">
    <property type="entry name" value="HisKA"/>
    <property type="match status" value="1"/>
</dbReference>
<dbReference type="SMART" id="SM00387">
    <property type="entry name" value="HATPase_c"/>
    <property type="match status" value="1"/>
</dbReference>
<keyword evidence="7" id="KW-1133">Transmembrane helix</keyword>
<dbReference type="RefSeq" id="WP_225674882.1">
    <property type="nucleotide sequence ID" value="NZ_JAEDAH010000058.1"/>
</dbReference>
<dbReference type="CDD" id="cd00082">
    <property type="entry name" value="HisKA"/>
    <property type="match status" value="1"/>
</dbReference>
<feature type="transmembrane region" description="Helical" evidence="7">
    <location>
        <begin position="93"/>
        <end position="110"/>
    </location>
</feature>
<dbReference type="EMBL" id="JAEDAH010000058">
    <property type="protein sequence ID" value="MCA6064168.1"/>
    <property type="molecule type" value="Genomic_DNA"/>
</dbReference>
<protein>
    <recommendedName>
        <fullName evidence="2">histidine kinase</fullName>
        <ecNumber evidence="2">2.7.13.3</ecNumber>
    </recommendedName>
</protein>
<dbReference type="InterPro" id="IPR003594">
    <property type="entry name" value="HATPase_dom"/>
</dbReference>
<dbReference type="PANTHER" id="PTHR45453:SF1">
    <property type="entry name" value="PHOSPHATE REGULON SENSOR PROTEIN PHOR"/>
    <property type="match status" value="1"/>
</dbReference>
<dbReference type="GO" id="GO:0016301">
    <property type="term" value="F:kinase activity"/>
    <property type="evidence" value="ECO:0007669"/>
    <property type="project" value="UniProtKB-KW"/>
</dbReference>